<dbReference type="NCBIfam" id="NF011538">
    <property type="entry name" value="PRK14975.1-1"/>
    <property type="match status" value="1"/>
</dbReference>
<keyword evidence="5" id="KW-0378">Hydrolase</keyword>
<dbReference type="RefSeq" id="WP_188711089.1">
    <property type="nucleotide sequence ID" value="NZ_BMHO01000001.1"/>
</dbReference>
<dbReference type="PANTHER" id="PTHR10133">
    <property type="entry name" value="DNA POLYMERASE I"/>
    <property type="match status" value="1"/>
</dbReference>
<proteinExistence type="predicted"/>
<dbReference type="InterPro" id="IPR001098">
    <property type="entry name" value="DNA-dir_DNA_pol_A_palm_dom"/>
</dbReference>
<dbReference type="InterPro" id="IPR002298">
    <property type="entry name" value="DNA_polymerase_A"/>
</dbReference>
<dbReference type="Gene3D" id="3.30.70.370">
    <property type="match status" value="1"/>
</dbReference>
<dbReference type="AlphaFoldDB" id="A0A916Y657"/>
<reference evidence="5" key="2">
    <citation type="submission" date="2020-09" db="EMBL/GenBank/DDBJ databases">
        <authorList>
            <person name="Sun Q."/>
            <person name="Zhou Y."/>
        </authorList>
    </citation>
    <scope>NUCLEOTIDE SEQUENCE</scope>
    <source>
        <strain evidence="5">CGMCC 1.15152</strain>
    </source>
</reference>
<dbReference type="SMART" id="SM00482">
    <property type="entry name" value="POLAc"/>
    <property type="match status" value="1"/>
</dbReference>
<organism evidence="5 6">
    <name type="scientific">Microbacterium faecale</name>
    <dbReference type="NCBI Taxonomy" id="1804630"/>
    <lineage>
        <taxon>Bacteria</taxon>
        <taxon>Bacillati</taxon>
        <taxon>Actinomycetota</taxon>
        <taxon>Actinomycetes</taxon>
        <taxon>Micrococcales</taxon>
        <taxon>Microbacteriaceae</taxon>
        <taxon>Microbacterium</taxon>
    </lineage>
</organism>
<dbReference type="SUPFAM" id="SSF56672">
    <property type="entry name" value="DNA/RNA polymerases"/>
    <property type="match status" value="1"/>
</dbReference>
<keyword evidence="2" id="KW-0235">DNA replication</keyword>
<evidence type="ECO:0000256" key="2">
    <source>
        <dbReference type="ARBA" id="ARBA00022705"/>
    </source>
</evidence>
<dbReference type="CDD" id="cd06444">
    <property type="entry name" value="DNA_pol_A"/>
    <property type="match status" value="1"/>
</dbReference>
<reference evidence="5" key="1">
    <citation type="journal article" date="2014" name="Int. J. Syst. Evol. Microbiol.">
        <title>Complete genome sequence of Corynebacterium casei LMG S-19264T (=DSM 44701T), isolated from a smear-ripened cheese.</title>
        <authorList>
            <consortium name="US DOE Joint Genome Institute (JGI-PGF)"/>
            <person name="Walter F."/>
            <person name="Albersmeier A."/>
            <person name="Kalinowski J."/>
            <person name="Ruckert C."/>
        </authorList>
    </citation>
    <scope>NUCLEOTIDE SEQUENCE</scope>
    <source>
        <strain evidence="5">CGMCC 1.15152</strain>
    </source>
</reference>
<evidence type="ECO:0000259" key="4">
    <source>
        <dbReference type="SMART" id="SM00482"/>
    </source>
</evidence>
<sequence length="564" mass="61067">MDPNRRTEAESPWGDAARIAIGRASDRRIVAADPDGVRRTLSDAEFPAWVAARETERRVRWVWSSTAEWYPSLLAAGVRIERCHDLRLSHAILKNAVPGSALAAHAQWDAPDEEHAPALFDLDTGPRRDALDEVLRELARQDESLEASSDPGRMRLLLAAESAGALVASEARSAGVPWDAAEHNRILEDALGHRGAGGVPTTMARLAGEVRGALEDPQVSLDSPPQLLKALRAAGMHVDSTSKWVLQEIDHPAIAPLLEYKRLARLLTANGWAWLDEWVRDGRFRPVYVPGGVVTGRWAAAGGGALQIPRQLRAALRADPGWRIIDADVSQLEPRVLAAMARDERMADAARGQDLYDGVVADGAVATRSEAKIAVLGAMYGATTGDSGRLVPRLRRVYPRAMRLVDEAARTGEEGGTVATWLGRTSPPLDEATRRLLSTATTAADEQRALRRARDHGRFTRNFVVQGTAAEWALAWMADLRIRLAALPAVPAEDAAPRSGRAFARRAHIAFFLHDEVIVHAPADQANAAAEAMRESAAAAGRLLFRGFPIDFPLDLSIGDSAVA</sequence>
<protein>
    <recommendedName>
        <fullName evidence="1">DNA-directed DNA polymerase</fullName>
        <ecNumber evidence="1">2.7.7.7</ecNumber>
    </recommendedName>
</protein>
<gene>
    <name evidence="5" type="ORF">GCM10010915_08960</name>
</gene>
<dbReference type="Proteomes" id="UP000633205">
    <property type="component" value="Unassembled WGS sequence"/>
</dbReference>
<dbReference type="GO" id="GO:0003887">
    <property type="term" value="F:DNA-directed DNA polymerase activity"/>
    <property type="evidence" value="ECO:0007669"/>
    <property type="project" value="UniProtKB-EC"/>
</dbReference>
<comment type="catalytic activity">
    <reaction evidence="3">
        <text>DNA(n) + a 2'-deoxyribonucleoside 5'-triphosphate = DNA(n+1) + diphosphate</text>
        <dbReference type="Rhea" id="RHEA:22508"/>
        <dbReference type="Rhea" id="RHEA-COMP:17339"/>
        <dbReference type="Rhea" id="RHEA-COMP:17340"/>
        <dbReference type="ChEBI" id="CHEBI:33019"/>
        <dbReference type="ChEBI" id="CHEBI:61560"/>
        <dbReference type="ChEBI" id="CHEBI:173112"/>
        <dbReference type="EC" id="2.7.7.7"/>
    </reaction>
</comment>
<keyword evidence="6" id="KW-1185">Reference proteome</keyword>
<dbReference type="PANTHER" id="PTHR10133:SF27">
    <property type="entry name" value="DNA POLYMERASE NU"/>
    <property type="match status" value="1"/>
</dbReference>
<name>A0A916Y657_9MICO</name>
<dbReference type="Pfam" id="PF00476">
    <property type="entry name" value="DNA_pol_A"/>
    <property type="match status" value="1"/>
</dbReference>
<dbReference type="GO" id="GO:0006261">
    <property type="term" value="P:DNA-templated DNA replication"/>
    <property type="evidence" value="ECO:0007669"/>
    <property type="project" value="InterPro"/>
</dbReference>
<dbReference type="GO" id="GO:0003677">
    <property type="term" value="F:DNA binding"/>
    <property type="evidence" value="ECO:0007669"/>
    <property type="project" value="InterPro"/>
</dbReference>
<comment type="caution">
    <text evidence="5">The sequence shown here is derived from an EMBL/GenBank/DDBJ whole genome shotgun (WGS) entry which is preliminary data.</text>
</comment>
<accession>A0A916Y657</accession>
<dbReference type="Gene3D" id="1.10.150.20">
    <property type="entry name" value="5' to 3' exonuclease, C-terminal subdomain"/>
    <property type="match status" value="1"/>
</dbReference>
<evidence type="ECO:0000313" key="5">
    <source>
        <dbReference type="EMBL" id="GGD30889.1"/>
    </source>
</evidence>
<feature type="domain" description="DNA-directed DNA polymerase family A palm" evidence="4">
    <location>
        <begin position="309"/>
        <end position="525"/>
    </location>
</feature>
<evidence type="ECO:0000256" key="1">
    <source>
        <dbReference type="ARBA" id="ARBA00012417"/>
    </source>
</evidence>
<dbReference type="EC" id="2.7.7.7" evidence="1"/>
<evidence type="ECO:0000256" key="3">
    <source>
        <dbReference type="ARBA" id="ARBA00049244"/>
    </source>
</evidence>
<dbReference type="GO" id="GO:0006302">
    <property type="term" value="P:double-strand break repair"/>
    <property type="evidence" value="ECO:0007669"/>
    <property type="project" value="TreeGrafter"/>
</dbReference>
<evidence type="ECO:0000313" key="6">
    <source>
        <dbReference type="Proteomes" id="UP000633205"/>
    </source>
</evidence>
<dbReference type="InterPro" id="IPR043502">
    <property type="entry name" value="DNA/RNA_pol_sf"/>
</dbReference>
<dbReference type="EMBL" id="BMHO01000001">
    <property type="protein sequence ID" value="GGD30889.1"/>
    <property type="molecule type" value="Genomic_DNA"/>
</dbReference>
<keyword evidence="5" id="KW-0540">Nuclease</keyword>
<dbReference type="GO" id="GO:0004527">
    <property type="term" value="F:exonuclease activity"/>
    <property type="evidence" value="ECO:0007669"/>
    <property type="project" value="UniProtKB-KW"/>
</dbReference>
<keyword evidence="5" id="KW-0269">Exonuclease</keyword>